<dbReference type="Pfam" id="PF00026">
    <property type="entry name" value="Asp"/>
    <property type="match status" value="1"/>
</dbReference>
<comment type="caution">
    <text evidence="8">The sequence shown here is derived from an EMBL/GenBank/DDBJ whole genome shotgun (WGS) entry which is preliminary data.</text>
</comment>
<name>A0A7J6KR62_PERCH</name>
<gene>
    <name evidence="8" type="ORF">FOL47_002007</name>
</gene>
<dbReference type="SUPFAM" id="SSF50630">
    <property type="entry name" value="Acid proteases"/>
    <property type="match status" value="1"/>
</dbReference>
<dbReference type="PANTHER" id="PTHR47966">
    <property type="entry name" value="BETA-SITE APP-CLEAVING ENZYME, ISOFORM A-RELATED"/>
    <property type="match status" value="1"/>
</dbReference>
<dbReference type="OrthoDB" id="410343at2759"/>
<proteinExistence type="inferred from homology"/>
<dbReference type="PRINTS" id="PR00792">
    <property type="entry name" value="PEPSIN"/>
</dbReference>
<evidence type="ECO:0000256" key="3">
    <source>
        <dbReference type="ARBA" id="ARBA00022750"/>
    </source>
</evidence>
<protein>
    <recommendedName>
        <fullName evidence="7">Peptidase A1 domain-containing protein</fullName>
    </recommendedName>
</protein>
<evidence type="ECO:0000256" key="4">
    <source>
        <dbReference type="ARBA" id="ARBA00022801"/>
    </source>
</evidence>
<evidence type="ECO:0000256" key="1">
    <source>
        <dbReference type="ARBA" id="ARBA00007447"/>
    </source>
</evidence>
<dbReference type="AlphaFoldDB" id="A0A7J6KR62"/>
<sequence length="353" mass="39057">MGQVLDLDIRYGNLGGYGIGLFCVVGFPGYEVSALVDTGSTSLFFVWKEWYEREVGVGACDALAAGCYSCPGIRPPDDPYVIVIEDGMAVGVFNHEDSIKLGSVQIPRSSFGLICNQYPSPLVEKSISILGLAPFADGDFDSLLHQLANARPKRISSMTFAIYLKNDKFGKLLLGGGDPNLYKNPLRYVSFTSQEEYTVKLSYMQVGDGRLTIGIDQNVLLDTGSNSMYVPQIYFNGILSEIRSQASNSAGIEIKFTWDPDWRLYTFSCKQRAHFPAITFYFGAKGEVPLVLLHNNYVRQYRTTDQCGVIISTETSRTEPRWTLPGDAFIGKYFEFHPEKGRVGIANLAIGVS</sequence>
<accession>A0A7J6KR62</accession>
<keyword evidence="9" id="KW-1185">Reference proteome</keyword>
<reference evidence="8 9" key="1">
    <citation type="submission" date="2020-04" db="EMBL/GenBank/DDBJ databases">
        <title>Perkinsus chesapeaki whole genome sequence.</title>
        <authorList>
            <person name="Bogema D.R."/>
        </authorList>
    </citation>
    <scope>NUCLEOTIDE SEQUENCE [LARGE SCALE GENOMIC DNA]</scope>
    <source>
        <strain evidence="8">ATCC PRA-425</strain>
    </source>
</reference>
<keyword evidence="5" id="KW-1015">Disulfide bond</keyword>
<comment type="similarity">
    <text evidence="1 6">Belongs to the peptidase A1 family.</text>
</comment>
<keyword evidence="2 6" id="KW-0645">Protease</keyword>
<dbReference type="InterPro" id="IPR021109">
    <property type="entry name" value="Peptidase_aspartic_dom_sf"/>
</dbReference>
<dbReference type="InterPro" id="IPR033121">
    <property type="entry name" value="PEPTIDASE_A1"/>
</dbReference>
<dbReference type="PROSITE" id="PS51767">
    <property type="entry name" value="PEPTIDASE_A1"/>
    <property type="match status" value="1"/>
</dbReference>
<evidence type="ECO:0000313" key="9">
    <source>
        <dbReference type="Proteomes" id="UP000591131"/>
    </source>
</evidence>
<dbReference type="Gene3D" id="2.40.70.10">
    <property type="entry name" value="Acid Proteases"/>
    <property type="match status" value="2"/>
</dbReference>
<evidence type="ECO:0000256" key="5">
    <source>
        <dbReference type="PIRSR" id="PIRSR601461-2"/>
    </source>
</evidence>
<keyword evidence="3 6" id="KW-0064">Aspartyl protease</keyword>
<dbReference type="PROSITE" id="PS00141">
    <property type="entry name" value="ASP_PROTEASE"/>
    <property type="match status" value="1"/>
</dbReference>
<dbReference type="GO" id="GO:0006508">
    <property type="term" value="P:proteolysis"/>
    <property type="evidence" value="ECO:0007669"/>
    <property type="project" value="UniProtKB-KW"/>
</dbReference>
<evidence type="ECO:0000259" key="7">
    <source>
        <dbReference type="PROSITE" id="PS51767"/>
    </source>
</evidence>
<dbReference type="PANTHER" id="PTHR47966:SF51">
    <property type="entry name" value="BETA-SITE APP-CLEAVING ENZYME, ISOFORM A-RELATED"/>
    <property type="match status" value="1"/>
</dbReference>
<dbReference type="GO" id="GO:0004190">
    <property type="term" value="F:aspartic-type endopeptidase activity"/>
    <property type="evidence" value="ECO:0007669"/>
    <property type="project" value="UniProtKB-KW"/>
</dbReference>
<dbReference type="EMBL" id="JAAPAO010001503">
    <property type="protein sequence ID" value="KAF4649540.1"/>
    <property type="molecule type" value="Genomic_DNA"/>
</dbReference>
<organism evidence="8 9">
    <name type="scientific">Perkinsus chesapeaki</name>
    <name type="common">Clam parasite</name>
    <name type="synonym">Perkinsus andrewsi</name>
    <dbReference type="NCBI Taxonomy" id="330153"/>
    <lineage>
        <taxon>Eukaryota</taxon>
        <taxon>Sar</taxon>
        <taxon>Alveolata</taxon>
        <taxon>Perkinsozoa</taxon>
        <taxon>Perkinsea</taxon>
        <taxon>Perkinsida</taxon>
        <taxon>Perkinsidae</taxon>
        <taxon>Perkinsus</taxon>
    </lineage>
</organism>
<evidence type="ECO:0000313" key="8">
    <source>
        <dbReference type="EMBL" id="KAF4649540.1"/>
    </source>
</evidence>
<keyword evidence="4 6" id="KW-0378">Hydrolase</keyword>
<feature type="disulfide bond" evidence="5">
    <location>
        <begin position="269"/>
        <end position="307"/>
    </location>
</feature>
<dbReference type="InterPro" id="IPR001969">
    <property type="entry name" value="Aspartic_peptidase_AS"/>
</dbReference>
<dbReference type="InterPro" id="IPR034164">
    <property type="entry name" value="Pepsin-like_dom"/>
</dbReference>
<dbReference type="Proteomes" id="UP000591131">
    <property type="component" value="Unassembled WGS sequence"/>
</dbReference>
<dbReference type="InterPro" id="IPR001461">
    <property type="entry name" value="Aspartic_peptidase_A1"/>
</dbReference>
<dbReference type="CDD" id="cd05471">
    <property type="entry name" value="pepsin_like"/>
    <property type="match status" value="1"/>
</dbReference>
<feature type="domain" description="Peptidase A1" evidence="7">
    <location>
        <begin position="19"/>
        <end position="346"/>
    </location>
</feature>
<evidence type="ECO:0000256" key="6">
    <source>
        <dbReference type="RuleBase" id="RU000454"/>
    </source>
</evidence>
<evidence type="ECO:0000256" key="2">
    <source>
        <dbReference type="ARBA" id="ARBA00022670"/>
    </source>
</evidence>